<dbReference type="RefSeq" id="WP_013194769.1">
    <property type="nucleotide sequence ID" value="NC_014253.1"/>
</dbReference>
<dbReference type="CDD" id="cd00130">
    <property type="entry name" value="PAS"/>
    <property type="match status" value="3"/>
</dbReference>
<comment type="catalytic activity">
    <reaction evidence="1">
        <text>ATP + protein L-histidine = ADP + protein N-phospho-L-histidine.</text>
        <dbReference type="EC" id="2.7.13.3"/>
    </reaction>
</comment>
<dbReference type="HOGENOM" id="CLU_029241_0_0_2"/>
<dbReference type="InterPro" id="IPR001610">
    <property type="entry name" value="PAC"/>
</dbReference>
<evidence type="ECO:0000313" key="8">
    <source>
        <dbReference type="EMBL" id="ADI74203.1"/>
    </source>
</evidence>
<dbReference type="Pfam" id="PF08447">
    <property type="entry name" value="PAS_3"/>
    <property type="match status" value="3"/>
</dbReference>
<evidence type="ECO:0000256" key="1">
    <source>
        <dbReference type="ARBA" id="ARBA00000085"/>
    </source>
</evidence>
<evidence type="ECO:0000256" key="5">
    <source>
        <dbReference type="ARBA" id="ARBA00022777"/>
    </source>
</evidence>
<dbReference type="Proteomes" id="UP000000391">
    <property type="component" value="Chromosome"/>
</dbReference>
<dbReference type="SMART" id="SM00086">
    <property type="entry name" value="PAC"/>
    <property type="match status" value="3"/>
</dbReference>
<dbReference type="InterPro" id="IPR029016">
    <property type="entry name" value="GAF-like_dom_sf"/>
</dbReference>
<dbReference type="GeneID" id="9346980"/>
<feature type="domain" description="PAC" evidence="7">
    <location>
        <begin position="246"/>
        <end position="298"/>
    </location>
</feature>
<evidence type="ECO:0000259" key="6">
    <source>
        <dbReference type="PROSITE" id="PS50112"/>
    </source>
</evidence>
<dbReference type="STRING" id="644295.Metev_1345"/>
<dbReference type="InterPro" id="IPR035965">
    <property type="entry name" value="PAS-like_dom_sf"/>
</dbReference>
<dbReference type="InterPro" id="IPR000700">
    <property type="entry name" value="PAS-assoc_C"/>
</dbReference>
<keyword evidence="4" id="KW-0808">Transferase</keyword>
<dbReference type="InterPro" id="IPR003018">
    <property type="entry name" value="GAF"/>
</dbReference>
<evidence type="ECO:0000313" key="9">
    <source>
        <dbReference type="Proteomes" id="UP000000391"/>
    </source>
</evidence>
<proteinExistence type="predicted"/>
<organism evidence="8 9">
    <name type="scientific">Methanohalobium evestigatum (strain ATCC BAA-1072 / DSM 3721 / NBRC 107634 / OCM 161 / Z-7303)</name>
    <dbReference type="NCBI Taxonomy" id="644295"/>
    <lineage>
        <taxon>Archaea</taxon>
        <taxon>Methanobacteriati</taxon>
        <taxon>Methanobacteriota</taxon>
        <taxon>Stenosarchaea group</taxon>
        <taxon>Methanomicrobia</taxon>
        <taxon>Methanosarcinales</taxon>
        <taxon>Methanosarcinaceae</taxon>
        <taxon>Methanohalobium</taxon>
    </lineage>
</organism>
<dbReference type="InterPro" id="IPR052162">
    <property type="entry name" value="Sensor_kinase/Photoreceptor"/>
</dbReference>
<dbReference type="Gene3D" id="3.30.450.40">
    <property type="match status" value="1"/>
</dbReference>
<dbReference type="KEGG" id="mev:Metev_1345"/>
<dbReference type="EC" id="2.7.13.3" evidence="2"/>
<dbReference type="Pfam" id="PF13185">
    <property type="entry name" value="GAF_2"/>
    <property type="match status" value="1"/>
</dbReference>
<feature type="domain" description="PAC" evidence="7">
    <location>
        <begin position="385"/>
        <end position="437"/>
    </location>
</feature>
<dbReference type="PROSITE" id="PS50112">
    <property type="entry name" value="PAS"/>
    <property type="match status" value="1"/>
</dbReference>
<accession>D7E9D1</accession>
<dbReference type="Gene3D" id="3.30.450.20">
    <property type="entry name" value="PAS domain"/>
    <property type="match status" value="3"/>
</dbReference>
<dbReference type="PROSITE" id="PS50113">
    <property type="entry name" value="PAC"/>
    <property type="match status" value="3"/>
</dbReference>
<dbReference type="PANTHER" id="PTHR43304:SF1">
    <property type="entry name" value="PAC DOMAIN-CONTAINING PROTEIN"/>
    <property type="match status" value="1"/>
</dbReference>
<gene>
    <name evidence="8" type="ordered locus">Metev_1345</name>
</gene>
<keyword evidence="3" id="KW-0597">Phosphoprotein</keyword>
<evidence type="ECO:0000259" key="7">
    <source>
        <dbReference type="PROSITE" id="PS50113"/>
    </source>
</evidence>
<dbReference type="SUPFAM" id="SSF55785">
    <property type="entry name" value="PYP-like sensor domain (PAS domain)"/>
    <property type="match status" value="3"/>
</dbReference>
<reference evidence="8 9" key="1">
    <citation type="submission" date="2010-06" db="EMBL/GenBank/DDBJ databases">
        <title>Complete sequence chromosome of Methanohalobium evestigatum Z-7303.</title>
        <authorList>
            <consortium name="US DOE Joint Genome Institute"/>
            <person name="Lucas S."/>
            <person name="Copeland A."/>
            <person name="Lapidus A."/>
            <person name="Cheng J.-F."/>
            <person name="Bruce D."/>
            <person name="Goodwin L."/>
            <person name="Pitluck S."/>
            <person name="Saunders E."/>
            <person name="Detter J.C."/>
            <person name="Han C."/>
            <person name="Tapia R."/>
            <person name="Land M."/>
            <person name="Hauser L."/>
            <person name="Kyrpides N."/>
            <person name="Mikhailova N."/>
            <person name="Sieprawska-Lupa M."/>
            <person name="Whitman W.B."/>
            <person name="Anderson I."/>
            <person name="Woyke T."/>
        </authorList>
    </citation>
    <scope>NUCLEOTIDE SEQUENCE [LARGE SCALE GENOMIC DNA]</scope>
    <source>
        <strain evidence="9">ATCC BAA-1072 / DSM 3721 / NBRC 107634 / OCM 161 / Z-7303</strain>
    </source>
</reference>
<dbReference type="PANTHER" id="PTHR43304">
    <property type="entry name" value="PHYTOCHROME-LIKE PROTEIN CPH1"/>
    <property type="match status" value="1"/>
</dbReference>
<protein>
    <recommendedName>
        <fullName evidence="2">histidine kinase</fullName>
        <ecNumber evidence="2">2.7.13.3</ecNumber>
    </recommendedName>
</protein>
<keyword evidence="9" id="KW-1185">Reference proteome</keyword>
<name>D7E9D1_METEZ</name>
<dbReference type="InterPro" id="IPR000014">
    <property type="entry name" value="PAS"/>
</dbReference>
<dbReference type="EMBL" id="CP002069">
    <property type="protein sequence ID" value="ADI74203.1"/>
    <property type="molecule type" value="Genomic_DNA"/>
</dbReference>
<dbReference type="SUPFAM" id="SSF55781">
    <property type="entry name" value="GAF domain-like"/>
    <property type="match status" value="1"/>
</dbReference>
<evidence type="ECO:0000256" key="2">
    <source>
        <dbReference type="ARBA" id="ARBA00012438"/>
    </source>
</evidence>
<dbReference type="NCBIfam" id="TIGR00229">
    <property type="entry name" value="sensory_box"/>
    <property type="match status" value="3"/>
</dbReference>
<evidence type="ECO:0000256" key="4">
    <source>
        <dbReference type="ARBA" id="ARBA00022679"/>
    </source>
</evidence>
<dbReference type="AlphaFoldDB" id="D7E9D1"/>
<feature type="domain" description="PAC" evidence="7">
    <location>
        <begin position="113"/>
        <end position="165"/>
    </location>
</feature>
<feature type="domain" description="PAS" evidence="6">
    <location>
        <begin position="72"/>
        <end position="109"/>
    </location>
</feature>
<dbReference type="OrthoDB" id="3369at2157"/>
<dbReference type="InterPro" id="IPR013655">
    <property type="entry name" value="PAS_fold_3"/>
</dbReference>
<evidence type="ECO:0000256" key="3">
    <source>
        <dbReference type="ARBA" id="ARBA00022553"/>
    </source>
</evidence>
<keyword evidence="5" id="KW-0418">Kinase</keyword>
<dbReference type="GO" id="GO:0004673">
    <property type="term" value="F:protein histidine kinase activity"/>
    <property type="evidence" value="ECO:0007669"/>
    <property type="project" value="UniProtKB-EC"/>
</dbReference>
<sequence length="602" mass="70037">MKTKYFKRSLYYYQKYKDIPPEDIVYERALDDIFEIQNVVESFDKSNNSIVFLWKSEDGWPVEYVTNNIENFGYSADEFITGELKYEDIIHPDDLKEVKNKLNNTYFKNESTFSKEYRIITKSGEVKWIDETSYIHRDEEGNVTFYKGIITDITGQKNKEIALNNSLEIRDILQNVIDNSPLVVFLWKFDRNWPAEYVSNNVSQFGYVPEDFTSGSIRHDCLIYSDDLDRIRFEFSKLCQLGYTDFTQEYRILTKSGKLRWVNEEVIVHYNGHGSPVAYQSIMYDITDRKNKEIALQESLKEKKNFEYIINNSPVVVFQWKASDSNNPDEMWPVEYVSDNIAQFGYTPDEFVKGKIQYGDIIYSEDLDKVQTGLHEQRKNGYSDFSQEYRIVTKSGYLRWVDERTFIQRNDAGEPLYYQGIIVDNTKHKYAENIINIQHKIGSLLNSDEDVDKTVEKVVEHVLEINTIDCGCIHFVNESGGLDLVVHKGLSSSLVYDISHINANSFITNLLNTGNPVYKDYSEIFYNSDYNTKHEYKALGIIPIKFKGDIVAALSVSSHTYDDIPQEVRIAVENIADLLGCFIGRITLEIELGEYKRGKWTV</sequence>